<organism evidence="2 3">
    <name type="scientific">Protopolystoma xenopodis</name>
    <dbReference type="NCBI Taxonomy" id="117903"/>
    <lineage>
        <taxon>Eukaryota</taxon>
        <taxon>Metazoa</taxon>
        <taxon>Spiralia</taxon>
        <taxon>Lophotrochozoa</taxon>
        <taxon>Platyhelminthes</taxon>
        <taxon>Monogenea</taxon>
        <taxon>Polyopisthocotylea</taxon>
        <taxon>Polystomatidea</taxon>
        <taxon>Polystomatidae</taxon>
        <taxon>Protopolystoma</taxon>
    </lineage>
</organism>
<keyword evidence="1" id="KW-0812">Transmembrane</keyword>
<keyword evidence="1" id="KW-0472">Membrane</keyword>
<evidence type="ECO:0000256" key="1">
    <source>
        <dbReference type="SAM" id="Phobius"/>
    </source>
</evidence>
<sequence length="49" mass="5630">MSTASLNFHFLVFCVAFQEMLWLVMAMNSAISDFLPCSLCYKLWSTPFS</sequence>
<evidence type="ECO:0000313" key="3">
    <source>
        <dbReference type="Proteomes" id="UP000784294"/>
    </source>
</evidence>
<evidence type="ECO:0000313" key="2">
    <source>
        <dbReference type="EMBL" id="VEL37603.1"/>
    </source>
</evidence>
<comment type="caution">
    <text evidence="2">The sequence shown here is derived from an EMBL/GenBank/DDBJ whole genome shotgun (WGS) entry which is preliminary data.</text>
</comment>
<name>A0A448XIP7_9PLAT</name>
<protein>
    <submittedName>
        <fullName evidence="2">Uncharacterized protein</fullName>
    </submittedName>
</protein>
<proteinExistence type="predicted"/>
<reference evidence="2" key="1">
    <citation type="submission" date="2018-11" db="EMBL/GenBank/DDBJ databases">
        <authorList>
            <consortium name="Pathogen Informatics"/>
        </authorList>
    </citation>
    <scope>NUCLEOTIDE SEQUENCE</scope>
</reference>
<accession>A0A448XIP7</accession>
<feature type="transmembrane region" description="Helical" evidence="1">
    <location>
        <begin position="6"/>
        <end position="25"/>
    </location>
</feature>
<dbReference type="EMBL" id="CAAALY010255475">
    <property type="protein sequence ID" value="VEL37603.1"/>
    <property type="molecule type" value="Genomic_DNA"/>
</dbReference>
<dbReference type="AlphaFoldDB" id="A0A448XIP7"/>
<dbReference type="Proteomes" id="UP000784294">
    <property type="component" value="Unassembled WGS sequence"/>
</dbReference>
<keyword evidence="1" id="KW-1133">Transmembrane helix</keyword>
<gene>
    <name evidence="2" type="ORF">PXEA_LOCUS31043</name>
</gene>
<keyword evidence="3" id="KW-1185">Reference proteome</keyword>